<reference evidence="9 10" key="1">
    <citation type="submission" date="2023-09" db="EMBL/GenBank/DDBJ databases">
        <title>Pangenome analysis of Batrachochytrium dendrobatidis and related Chytrids.</title>
        <authorList>
            <person name="Yacoub M.N."/>
            <person name="Stajich J.E."/>
            <person name="James T.Y."/>
        </authorList>
    </citation>
    <scope>NUCLEOTIDE SEQUENCE [LARGE SCALE GENOMIC DNA]</scope>
    <source>
        <strain evidence="9 10">JEL0888</strain>
    </source>
</reference>
<dbReference type="PANTHER" id="PTHR45709">
    <property type="entry name" value="LARGE SUBUNIT GTPASE 1 HOMOLOG-RELATED"/>
    <property type="match status" value="1"/>
</dbReference>
<feature type="compositionally biased region" description="Basic residues" evidence="7">
    <location>
        <begin position="700"/>
        <end position="711"/>
    </location>
</feature>
<proteinExistence type="predicted"/>
<dbReference type="SUPFAM" id="SSF52540">
    <property type="entry name" value="P-loop containing nucleoside triphosphate hydrolases"/>
    <property type="match status" value="1"/>
</dbReference>
<dbReference type="PROSITE" id="PS51721">
    <property type="entry name" value="G_CP"/>
    <property type="match status" value="1"/>
</dbReference>
<feature type="compositionally biased region" description="Acidic residues" evidence="7">
    <location>
        <begin position="335"/>
        <end position="354"/>
    </location>
</feature>
<feature type="region of interest" description="Disordered" evidence="7">
    <location>
        <begin position="287"/>
        <end position="306"/>
    </location>
</feature>
<evidence type="ECO:0000256" key="2">
    <source>
        <dbReference type="ARBA" id="ARBA00022490"/>
    </source>
</evidence>
<evidence type="ECO:0000259" key="8">
    <source>
        <dbReference type="PROSITE" id="PS51721"/>
    </source>
</evidence>
<evidence type="ECO:0000256" key="7">
    <source>
        <dbReference type="SAM" id="MobiDB-lite"/>
    </source>
</evidence>
<evidence type="ECO:0000256" key="4">
    <source>
        <dbReference type="ARBA" id="ARBA00022801"/>
    </source>
</evidence>
<organism evidence="9 10">
    <name type="scientific">Polyrhizophydium stewartii</name>
    <dbReference type="NCBI Taxonomy" id="2732419"/>
    <lineage>
        <taxon>Eukaryota</taxon>
        <taxon>Fungi</taxon>
        <taxon>Fungi incertae sedis</taxon>
        <taxon>Chytridiomycota</taxon>
        <taxon>Chytridiomycota incertae sedis</taxon>
        <taxon>Chytridiomycetes</taxon>
        <taxon>Rhizophydiales</taxon>
        <taxon>Rhizophydiales incertae sedis</taxon>
        <taxon>Polyrhizophydium</taxon>
    </lineage>
</organism>
<dbReference type="InterPro" id="IPR030378">
    <property type="entry name" value="G_CP_dom"/>
</dbReference>
<evidence type="ECO:0000256" key="6">
    <source>
        <dbReference type="SAM" id="Coils"/>
    </source>
</evidence>
<keyword evidence="2" id="KW-0963">Cytoplasm</keyword>
<feature type="region of interest" description="Disordered" evidence="7">
    <location>
        <begin position="678"/>
        <end position="720"/>
    </location>
</feature>
<protein>
    <recommendedName>
        <fullName evidence="8">CP-type G domain-containing protein</fullName>
    </recommendedName>
</protein>
<evidence type="ECO:0000256" key="5">
    <source>
        <dbReference type="ARBA" id="ARBA00023134"/>
    </source>
</evidence>
<feature type="domain" description="CP-type G" evidence="8">
    <location>
        <begin position="163"/>
        <end position="445"/>
    </location>
</feature>
<dbReference type="Gene3D" id="3.40.50.300">
    <property type="entry name" value="P-loop containing nucleotide triphosphate hydrolases"/>
    <property type="match status" value="2"/>
</dbReference>
<evidence type="ECO:0000256" key="3">
    <source>
        <dbReference type="ARBA" id="ARBA00022741"/>
    </source>
</evidence>
<keyword evidence="4" id="KW-0378">Hydrolase</keyword>
<dbReference type="CDD" id="cd01857">
    <property type="entry name" value="HSR1_MMR1"/>
    <property type="match status" value="1"/>
</dbReference>
<comment type="caution">
    <text evidence="9">The sequence shown here is derived from an EMBL/GenBank/DDBJ whole genome shotgun (WGS) entry which is preliminary data.</text>
</comment>
<evidence type="ECO:0000256" key="1">
    <source>
        <dbReference type="ARBA" id="ARBA00004496"/>
    </source>
</evidence>
<evidence type="ECO:0000313" key="10">
    <source>
        <dbReference type="Proteomes" id="UP001527925"/>
    </source>
</evidence>
<dbReference type="EMBL" id="JADGIZ020000002">
    <property type="protein sequence ID" value="KAL2919884.1"/>
    <property type="molecule type" value="Genomic_DNA"/>
</dbReference>
<keyword evidence="5" id="KW-0342">GTP-binding</keyword>
<keyword evidence="3" id="KW-0547">Nucleotide-binding</keyword>
<feature type="coiled-coil region" evidence="6">
    <location>
        <begin position="246"/>
        <end position="273"/>
    </location>
</feature>
<comment type="subcellular location">
    <subcellularLocation>
        <location evidence="1">Cytoplasm</location>
    </subcellularLocation>
</comment>
<dbReference type="InterPro" id="IPR027417">
    <property type="entry name" value="P-loop_NTPase"/>
</dbReference>
<evidence type="ECO:0000313" key="9">
    <source>
        <dbReference type="EMBL" id="KAL2919884.1"/>
    </source>
</evidence>
<dbReference type="InterPro" id="IPR006073">
    <property type="entry name" value="GTP-bd"/>
</dbReference>
<feature type="compositionally biased region" description="Low complexity" evidence="7">
    <location>
        <begin position="678"/>
        <end position="696"/>
    </location>
</feature>
<dbReference type="Pfam" id="PF01926">
    <property type="entry name" value="MMR_HSR1"/>
    <property type="match status" value="1"/>
</dbReference>
<gene>
    <name evidence="9" type="ORF">HK105_200801</name>
</gene>
<keyword evidence="10" id="KW-1185">Reference proteome</keyword>
<keyword evidence="6" id="KW-0175">Coiled coil</keyword>
<dbReference type="Proteomes" id="UP001527925">
    <property type="component" value="Unassembled WGS sequence"/>
</dbReference>
<dbReference type="InterPro" id="IPR043358">
    <property type="entry name" value="GNL1-like"/>
</dbReference>
<feature type="region of interest" description="Disordered" evidence="7">
    <location>
        <begin position="333"/>
        <end position="355"/>
    </location>
</feature>
<sequence length="720" mass="78896">MPGGKAKTGLGRSLIKSRFKSSRVVHVNPDGSIRHTTEHDDSTSNWVNMQSVTQENDLEAFLSTAQLAGTEFTAEKLNVTVLDTTFQSVLPTPEEEAETLMRHDQHREALTVPRRPKWTRSTTPDELKLMERDSFLVWRRGLALLEEKEGLIMTPYERNIEVWRQLWRVVERSDLVVQIVDGRNPLLFRSVDLEKYVKEISPAKKNLLLINKADLLTPKQRAAWAEYFDEQGIRFTFFSAAMARKKIDEELEAEKIEAELAALELEAKRRAGELGNTLDVGDEDLAATQEGDGDSADSADGDEEQDLDDHVARLAAEEERATSTRRMRRAQILAVDDDDADSHDDDDLEEDQDGLPDNIRILGATELLDLLAKECPTTTRTDDPNAKINIGFVGYPNVGKSSTLNALVGAKRVAVGSTPGKTKHFQTIHLSDSMILCDCPGLVFPSFATTKAEMVCNGVLPIDQLREYVGPASLVCQRIPKYYLEAVYGITIKTRNIEGDLVDRTPTSEELLSAYAIARGFAKSSQGNPDEARAARYVLKDYVNGKLLFIHPPPGLDPNDFNLEIYTDERLLRRQIKKLRLADLQSKAAAALVETPARAARGTRNTGVIEMTPDAQGSASSAAASTAGAAGAAAAARSGSAAKAIDSSFFQAPAVRAHTVGKFAAQDFSRVTLYPHQQGGAQSANASAGPAAGAGSLPSKKSHKKSKRTKARTQWTKDDL</sequence>
<dbReference type="PANTHER" id="PTHR45709:SF2">
    <property type="entry name" value="LARGE SUBUNIT GTPASE 1 HOMOLOG"/>
    <property type="match status" value="1"/>
</dbReference>
<name>A0ABR4NK22_9FUNG</name>
<accession>A0ABR4NK22</accession>